<gene>
    <name evidence="2" type="ORF">PPROV_000822600</name>
</gene>
<dbReference type="EMBL" id="BNJQ01000025">
    <property type="protein sequence ID" value="GHP09491.1"/>
    <property type="molecule type" value="Genomic_DNA"/>
</dbReference>
<dbReference type="AlphaFoldDB" id="A0A830HVM2"/>
<feature type="region of interest" description="Disordered" evidence="1">
    <location>
        <begin position="532"/>
        <end position="621"/>
    </location>
</feature>
<keyword evidence="3" id="KW-1185">Reference proteome</keyword>
<proteinExistence type="predicted"/>
<accession>A0A830HVM2</accession>
<feature type="region of interest" description="Disordered" evidence="1">
    <location>
        <begin position="725"/>
        <end position="744"/>
    </location>
</feature>
<sequence length="910" mass="96632">MSAAVNVPRYQPVPRIVMSQCLRHEARGLPSLLHARIPLHVRSGFSESLCRNTSRICQGFRQTDRYASSQRGSLRIGAQHYRASLEYSSSGNSNSSANNSSAIQQQANTPPPPTTTTTPPPPPPPGARAESVTSKRLSVAADLLVIATAAGGTAAAFLTDAALMAASPVALALIALLMYRRALEAEKAAAVSQTTALYASLAAAVAARAELQRRAEIAEVSATAFRQMARESMEPIANKLDAVEGSLLAATRSAREGAAAARLSAEAAANVATTSAEAAKQAARQASNSGTEALKTQLRRELPAVTLSRQERAALLRLDDRLDAIESAMQGAEYKRAQDDDRLLRQLQETVYDAQETLRKAVDSPVLRVLPAEVETAFRSSTQRARDAAEPVVVDIAAEWESASTVVGSMASDAAGAYASDFGKAVETAKDMAENSATAVAEFFDAYDDDDDDDDVDDERSRSSNSATAESGEETMDATTDAPQEQPESDEEGSEKKQDAADEEGVSETQAKQEAATAALLAAAAKLTEAVERADQAVKERASSDVGSMSSSEGEQQQDADPWPAQGEDPLIFDGETQPLEEDAVSTPTMQEEQQPQQEEVVEEEVQEEEEEEVVVQEEDASDLLQRGTSLLKGARRLARAGDYGEADTSFAAAADVLQEAVNGADAALVAIVESAGPRGGDNPDAQELWSSWERVRTAACGNCGNSLLERGKIKVELLQELLRNPPGADATDSERTKQDTASARLAEDAQQMLVESGRYYRRCLVPDNGAKSLVGADAARALLKWGDALQFRASVASNAPLGDEDSLSARLESQGELALASAEKYEAALNAEPDDAKVYDAACLGQAESLSLYARSCARLGKLVDAVEFGRSACEYYEAVDGGADGGVSLAALMDEVSQWESVLDDDEY</sequence>
<feature type="compositionally biased region" description="Pro residues" evidence="1">
    <location>
        <begin position="109"/>
        <end position="126"/>
    </location>
</feature>
<protein>
    <submittedName>
        <fullName evidence="2">Uncharacterized protein</fullName>
    </submittedName>
</protein>
<evidence type="ECO:0000256" key="1">
    <source>
        <dbReference type="SAM" id="MobiDB-lite"/>
    </source>
</evidence>
<evidence type="ECO:0000313" key="3">
    <source>
        <dbReference type="Proteomes" id="UP000660262"/>
    </source>
</evidence>
<feature type="compositionally biased region" description="Acidic residues" evidence="1">
    <location>
        <begin position="600"/>
        <end position="621"/>
    </location>
</feature>
<feature type="compositionally biased region" description="Basic and acidic residues" evidence="1">
    <location>
        <begin position="532"/>
        <end position="543"/>
    </location>
</feature>
<evidence type="ECO:0000313" key="2">
    <source>
        <dbReference type="EMBL" id="GHP09491.1"/>
    </source>
</evidence>
<feature type="compositionally biased region" description="Acidic residues" evidence="1">
    <location>
        <begin position="445"/>
        <end position="458"/>
    </location>
</feature>
<feature type="compositionally biased region" description="Low complexity" evidence="1">
    <location>
        <begin position="88"/>
        <end position="108"/>
    </location>
</feature>
<comment type="caution">
    <text evidence="2">The sequence shown here is derived from an EMBL/GenBank/DDBJ whole genome shotgun (WGS) entry which is preliminary data.</text>
</comment>
<feature type="region of interest" description="Disordered" evidence="1">
    <location>
        <begin position="87"/>
        <end position="133"/>
    </location>
</feature>
<reference evidence="2" key="1">
    <citation type="submission" date="2020-10" db="EMBL/GenBank/DDBJ databases">
        <title>Unveiling of a novel bifunctional photoreceptor, Dualchrome1, isolated from a cosmopolitan green alga.</title>
        <authorList>
            <person name="Suzuki S."/>
            <person name="Kawachi M."/>
        </authorList>
    </citation>
    <scope>NUCLEOTIDE SEQUENCE</scope>
    <source>
        <strain evidence="2">NIES 2893</strain>
    </source>
</reference>
<name>A0A830HVM2_9CHLO</name>
<feature type="compositionally biased region" description="Low complexity" evidence="1">
    <location>
        <begin position="544"/>
        <end position="557"/>
    </location>
</feature>
<feature type="region of interest" description="Disordered" evidence="1">
    <location>
        <begin position="444"/>
        <end position="516"/>
    </location>
</feature>
<organism evidence="2 3">
    <name type="scientific">Pycnococcus provasolii</name>
    <dbReference type="NCBI Taxonomy" id="41880"/>
    <lineage>
        <taxon>Eukaryota</taxon>
        <taxon>Viridiplantae</taxon>
        <taxon>Chlorophyta</taxon>
        <taxon>Pseudoscourfieldiophyceae</taxon>
        <taxon>Pseudoscourfieldiales</taxon>
        <taxon>Pycnococcaceae</taxon>
        <taxon>Pycnococcus</taxon>
    </lineage>
</organism>
<dbReference type="Proteomes" id="UP000660262">
    <property type="component" value="Unassembled WGS sequence"/>
</dbReference>